<dbReference type="GO" id="GO:0019316">
    <property type="term" value="P:D-allose catabolic process"/>
    <property type="evidence" value="ECO:0007669"/>
    <property type="project" value="TreeGrafter"/>
</dbReference>
<dbReference type="InterPro" id="IPR004785">
    <property type="entry name" value="RpiB"/>
</dbReference>
<comment type="caution">
    <text evidence="5">The sequence shown here is derived from an EMBL/GenBank/DDBJ whole genome shotgun (WGS) entry which is preliminary data.</text>
</comment>
<comment type="similarity">
    <text evidence="1">Belongs to the LacAB/RpiB family.</text>
</comment>
<evidence type="ECO:0000313" key="6">
    <source>
        <dbReference type="Proteomes" id="UP000215896"/>
    </source>
</evidence>
<dbReference type="GO" id="GO:0009052">
    <property type="term" value="P:pentose-phosphate shunt, non-oxidative branch"/>
    <property type="evidence" value="ECO:0007669"/>
    <property type="project" value="TreeGrafter"/>
</dbReference>
<feature type="binding site" evidence="4">
    <location>
        <begin position="8"/>
        <end position="9"/>
    </location>
    <ligand>
        <name>D-ribulose 5-phosphate</name>
        <dbReference type="ChEBI" id="CHEBI:58121"/>
    </ligand>
</feature>
<dbReference type="PANTHER" id="PTHR30345:SF0">
    <property type="entry name" value="DNA DAMAGE-REPAIR_TOLERATION PROTEIN DRT102"/>
    <property type="match status" value="1"/>
</dbReference>
<reference evidence="5 6" key="1">
    <citation type="submission" date="2017-07" db="EMBL/GenBank/DDBJ databases">
        <title>Draft whole genome sequences of clinical Proprionibacteriaceae strains.</title>
        <authorList>
            <person name="Bernier A.-M."/>
            <person name="Bernard K."/>
            <person name="Domingo M.-C."/>
        </authorList>
    </citation>
    <scope>NUCLEOTIDE SEQUENCE [LARGE SCALE GENOMIC DNA]</scope>
    <source>
        <strain evidence="5 6">NML 030167</strain>
    </source>
</reference>
<protein>
    <submittedName>
        <fullName evidence="5">Ribose 5-phosphate isomerase B</fullName>
    </submittedName>
</protein>
<dbReference type="EMBL" id="NMVO01000013">
    <property type="protein sequence ID" value="OYO13324.1"/>
    <property type="molecule type" value="Genomic_DNA"/>
</dbReference>
<accession>A0A4R6LQI9</accession>
<evidence type="ECO:0000256" key="4">
    <source>
        <dbReference type="PIRSR" id="PIRSR005384-2"/>
    </source>
</evidence>
<feature type="active site" description="Proton acceptor" evidence="3">
    <location>
        <position position="65"/>
    </location>
</feature>
<dbReference type="PANTHER" id="PTHR30345">
    <property type="entry name" value="RIBOSE-5-PHOSPHATE ISOMERASE B"/>
    <property type="match status" value="1"/>
</dbReference>
<evidence type="ECO:0000256" key="2">
    <source>
        <dbReference type="ARBA" id="ARBA00023235"/>
    </source>
</evidence>
<name>A0A255GK23_9ACTN</name>
<dbReference type="Gene3D" id="3.40.1400.10">
    <property type="entry name" value="Sugar-phosphate isomerase, RpiB/LacA/LacB"/>
    <property type="match status" value="1"/>
</dbReference>
<evidence type="ECO:0000256" key="3">
    <source>
        <dbReference type="PIRSR" id="PIRSR005384-1"/>
    </source>
</evidence>
<evidence type="ECO:0000256" key="1">
    <source>
        <dbReference type="ARBA" id="ARBA00008754"/>
    </source>
</evidence>
<dbReference type="GO" id="GO:0004751">
    <property type="term" value="F:ribose-5-phosphate isomerase activity"/>
    <property type="evidence" value="ECO:0007669"/>
    <property type="project" value="TreeGrafter"/>
</dbReference>
<dbReference type="NCBIfam" id="TIGR00689">
    <property type="entry name" value="rpiB_lacA_lacB"/>
    <property type="match status" value="1"/>
</dbReference>
<dbReference type="NCBIfam" id="TIGR01120">
    <property type="entry name" value="rpiB"/>
    <property type="match status" value="1"/>
</dbReference>
<dbReference type="PIRSF" id="PIRSF005384">
    <property type="entry name" value="RpiB_LacA_B"/>
    <property type="match status" value="1"/>
</dbReference>
<dbReference type="Proteomes" id="UP000215896">
    <property type="component" value="Unassembled WGS sequence"/>
</dbReference>
<dbReference type="InterPro" id="IPR003500">
    <property type="entry name" value="RpiB_LacA_LacB"/>
</dbReference>
<dbReference type="RefSeq" id="WP_094359679.1">
    <property type="nucleotide sequence ID" value="NZ_NMVK01000026.1"/>
</dbReference>
<dbReference type="Pfam" id="PF02502">
    <property type="entry name" value="LacAB_rpiB"/>
    <property type="match status" value="1"/>
</dbReference>
<dbReference type="InterPro" id="IPR036569">
    <property type="entry name" value="RpiB_LacA_LacB_sf"/>
</dbReference>
<dbReference type="AlphaFoldDB" id="A0A255GK23"/>
<dbReference type="SUPFAM" id="SSF89623">
    <property type="entry name" value="Ribose/Galactose isomerase RpiB/AlsB"/>
    <property type="match status" value="1"/>
</dbReference>
<feature type="binding site" evidence="4">
    <location>
        <begin position="66"/>
        <end position="70"/>
    </location>
    <ligand>
        <name>D-ribulose 5-phosphate</name>
        <dbReference type="ChEBI" id="CHEBI:58121"/>
    </ligand>
</feature>
<evidence type="ECO:0000313" key="5">
    <source>
        <dbReference type="EMBL" id="OYO13324.1"/>
    </source>
</evidence>
<feature type="binding site" evidence="4">
    <location>
        <position position="132"/>
    </location>
    <ligand>
        <name>D-ribulose 5-phosphate</name>
        <dbReference type="ChEBI" id="CHEBI:58121"/>
    </ligand>
</feature>
<dbReference type="NCBIfam" id="NF004051">
    <property type="entry name" value="PRK05571.1"/>
    <property type="match status" value="1"/>
</dbReference>
<gene>
    <name evidence="5" type="primary">rpiB</name>
    <name evidence="5" type="ORF">CGZ94_10065</name>
</gene>
<feature type="binding site" evidence="4">
    <location>
        <position position="99"/>
    </location>
    <ligand>
        <name>D-ribulose 5-phosphate</name>
        <dbReference type="ChEBI" id="CHEBI:58121"/>
    </ligand>
</feature>
<proteinExistence type="inferred from homology"/>
<keyword evidence="6" id="KW-1185">Reference proteome</keyword>
<sequence length="149" mass="15712">MKIAVGADHAGFTLKNELAEHLRGLGHEVIDAGTLSAERTDYPIWGSRAAHLVVGGEAERGVIVCGSGIGISIAANKVPGARCVVCTEPFSAQMARRHNDANMLALGERFVGVDMAKAIVDAFLGAEFEGGRHADRVALFEQIESGDEL</sequence>
<feature type="binding site" evidence="4">
    <location>
        <position position="109"/>
    </location>
    <ligand>
        <name>D-ribulose 5-phosphate</name>
        <dbReference type="ChEBI" id="CHEBI:58121"/>
    </ligand>
</feature>
<feature type="binding site" evidence="4">
    <location>
        <position position="136"/>
    </location>
    <ligand>
        <name>D-ribulose 5-phosphate</name>
        <dbReference type="ChEBI" id="CHEBI:58121"/>
    </ligand>
</feature>
<feature type="active site" description="Proton donor" evidence="3">
    <location>
        <position position="98"/>
    </location>
</feature>
<keyword evidence="2 5" id="KW-0413">Isomerase</keyword>
<accession>A0A255GK23</accession>
<dbReference type="OrthoDB" id="1778624at2"/>
<organism evidence="5 6">
    <name type="scientific">Enemella evansiae</name>
    <dbReference type="NCBI Taxonomy" id="2016499"/>
    <lineage>
        <taxon>Bacteria</taxon>
        <taxon>Bacillati</taxon>
        <taxon>Actinomycetota</taxon>
        <taxon>Actinomycetes</taxon>
        <taxon>Propionibacteriales</taxon>
        <taxon>Propionibacteriaceae</taxon>
        <taxon>Enemella</taxon>
    </lineage>
</organism>